<sequence length="883" mass="93980">MLFGRASGLKVIDRVLGRARFGCASTLVIRGEAGIGKSALLAYAQTRAADLTVLSARGQEAASTAPFAGLAQLFRPVHPQIQQLPGPQAQALNAALGSGPPAAPGEPVHVDRFSLCAATLSLLRALAAENPLLVVIDDLQWLDPSSREAVLFAARRITDQGVGLLLAVRTGFGPAEVLTRQCAGLPELALTGLGAEGSRQLCQALAPGLSKEQADQIHADSAGNPLGIQELCASPGRLPGQTLTQIMAGRLAELPARTRKALLLIAAAGHGRNLDLVRRALPVMNLGLADLAPAEAGGLLVVEGASVELQHPLMRSALNTNAARSELVEVHAALAEALNHWPGAAAADARAWHLAQAVPAPCPQVGELLAQTAARARSRGGNAEAARAFEKAAHFGEPADRPARLVRAARCWQLAGRTGKMIPLLDEALERTDDPHLRALIRHMRGYVRMWRALPRDGMNEMIRGAHEVQQADPARAALMFADAAIAHFMLGEPAELLAATRRSFELSRDTQGPAALVAAVAHSAGLVINGHRAEGQKLLSQVVPALLSQPPLPRVQEYAHAACVAIWLEDYPLADRLLQAVITEARAHGALGVLPQTLAIASELEFRLGHWQRSLACAAESVELAEETRQASVYGRYFAARVHAGQGRSEVAVKMLARTGEVTARCQAPGLDLQITHTRALLAFGRGDLKEAIALLEAAAQLPGTREQSIVPWAFDLVEAYAGAGRRSEAQQLLDDIAVDEPAPGCRADLLIARTLRCRALLAHEPEAVFARALQVHDRLPMPFERARTLLSLGRSLPRGPQARAVLAQALYIFEDLGAAHWAEQTRTELAGPTGPLTGGTSRELLGATRTRTRPARTATRQQLILKITATRAFPPAKSRCR</sequence>
<dbReference type="GO" id="GO:0005737">
    <property type="term" value="C:cytoplasm"/>
    <property type="evidence" value="ECO:0007669"/>
    <property type="project" value="TreeGrafter"/>
</dbReference>
<proteinExistence type="predicted"/>
<name>A0A9X1STF8_9ACTN</name>
<dbReference type="InterPro" id="IPR041664">
    <property type="entry name" value="AAA_16"/>
</dbReference>
<dbReference type="GO" id="GO:0005524">
    <property type="term" value="F:ATP binding"/>
    <property type="evidence" value="ECO:0007669"/>
    <property type="project" value="UniProtKB-KW"/>
</dbReference>
<dbReference type="EMBL" id="JAJOMB010000004">
    <property type="protein sequence ID" value="MCD5311246.1"/>
    <property type="molecule type" value="Genomic_DNA"/>
</dbReference>
<dbReference type="InterPro" id="IPR011990">
    <property type="entry name" value="TPR-like_helical_dom_sf"/>
</dbReference>
<dbReference type="PANTHER" id="PTHR16305">
    <property type="entry name" value="TESTICULAR SOLUBLE ADENYLYL CYCLASE"/>
    <property type="match status" value="1"/>
</dbReference>
<dbReference type="GO" id="GO:0004016">
    <property type="term" value="F:adenylate cyclase activity"/>
    <property type="evidence" value="ECO:0007669"/>
    <property type="project" value="TreeGrafter"/>
</dbReference>
<dbReference type="InterPro" id="IPR027417">
    <property type="entry name" value="P-loop_NTPase"/>
</dbReference>
<evidence type="ECO:0000256" key="2">
    <source>
        <dbReference type="ARBA" id="ARBA00022840"/>
    </source>
</evidence>
<protein>
    <submittedName>
        <fullName evidence="4">ATP-binding protein</fullName>
    </submittedName>
</protein>
<dbReference type="SUPFAM" id="SSF52540">
    <property type="entry name" value="P-loop containing nucleoside triphosphate hydrolases"/>
    <property type="match status" value="1"/>
</dbReference>
<dbReference type="PANTHER" id="PTHR16305:SF35">
    <property type="entry name" value="TRANSCRIPTIONAL ACTIVATOR DOMAIN"/>
    <property type="match status" value="1"/>
</dbReference>
<keyword evidence="1" id="KW-0547">Nucleotide-binding</keyword>
<evidence type="ECO:0000313" key="5">
    <source>
        <dbReference type="Proteomes" id="UP001138997"/>
    </source>
</evidence>
<evidence type="ECO:0000256" key="1">
    <source>
        <dbReference type="ARBA" id="ARBA00022741"/>
    </source>
</evidence>
<dbReference type="AlphaFoldDB" id="A0A9X1STF8"/>
<keyword evidence="2 4" id="KW-0067">ATP-binding</keyword>
<dbReference type="Pfam" id="PF13191">
    <property type="entry name" value="AAA_16"/>
    <property type="match status" value="1"/>
</dbReference>
<evidence type="ECO:0000313" key="4">
    <source>
        <dbReference type="EMBL" id="MCD5311246.1"/>
    </source>
</evidence>
<organism evidence="4 5">
    <name type="scientific">Kineosporia babensis</name>
    <dbReference type="NCBI Taxonomy" id="499548"/>
    <lineage>
        <taxon>Bacteria</taxon>
        <taxon>Bacillati</taxon>
        <taxon>Actinomycetota</taxon>
        <taxon>Actinomycetes</taxon>
        <taxon>Kineosporiales</taxon>
        <taxon>Kineosporiaceae</taxon>
        <taxon>Kineosporia</taxon>
    </lineage>
</organism>
<dbReference type="Gene3D" id="1.25.40.10">
    <property type="entry name" value="Tetratricopeptide repeat domain"/>
    <property type="match status" value="1"/>
</dbReference>
<reference evidence="4" key="1">
    <citation type="submission" date="2021-11" db="EMBL/GenBank/DDBJ databases">
        <title>Streptomyces corallinus and Kineosporia corallina sp. nov., two new coral-derived marine actinobacteria.</title>
        <authorList>
            <person name="Buangrab K."/>
            <person name="Sutthacheep M."/>
            <person name="Yeemin T."/>
            <person name="Harunari E."/>
            <person name="Igarashi Y."/>
            <person name="Sripreechasak P."/>
            <person name="Kanchanasin P."/>
            <person name="Tanasupawat S."/>
            <person name="Phongsopitanun W."/>
        </authorList>
    </citation>
    <scope>NUCLEOTIDE SEQUENCE</scope>
    <source>
        <strain evidence="4">JCM 31032</strain>
    </source>
</reference>
<dbReference type="Proteomes" id="UP001138997">
    <property type="component" value="Unassembled WGS sequence"/>
</dbReference>
<accession>A0A9X1STF8</accession>
<gene>
    <name evidence="4" type="ORF">LR394_10075</name>
</gene>
<evidence type="ECO:0000259" key="3">
    <source>
        <dbReference type="Pfam" id="PF13191"/>
    </source>
</evidence>
<dbReference type="RefSeq" id="WP_231440424.1">
    <property type="nucleotide sequence ID" value="NZ_JAJOMB010000004.1"/>
</dbReference>
<comment type="caution">
    <text evidence="4">The sequence shown here is derived from an EMBL/GenBank/DDBJ whole genome shotgun (WGS) entry which is preliminary data.</text>
</comment>
<keyword evidence="5" id="KW-1185">Reference proteome</keyword>
<feature type="domain" description="Orc1-like AAA ATPase" evidence="3">
    <location>
        <begin position="2"/>
        <end position="159"/>
    </location>
</feature>